<protein>
    <recommendedName>
        <fullName evidence="3">F-box domain-containing protein</fullName>
    </recommendedName>
</protein>
<dbReference type="STRING" id="68775.A0A5C3M6U2"/>
<name>A0A5C3M6U2_9AGAR</name>
<reference evidence="1 2" key="1">
    <citation type="journal article" date="2019" name="Nat. Ecol. Evol.">
        <title>Megaphylogeny resolves global patterns of mushroom evolution.</title>
        <authorList>
            <person name="Varga T."/>
            <person name="Krizsan K."/>
            <person name="Foldi C."/>
            <person name="Dima B."/>
            <person name="Sanchez-Garcia M."/>
            <person name="Sanchez-Ramirez S."/>
            <person name="Szollosi G.J."/>
            <person name="Szarkandi J.G."/>
            <person name="Papp V."/>
            <person name="Albert L."/>
            <person name="Andreopoulos W."/>
            <person name="Angelini C."/>
            <person name="Antonin V."/>
            <person name="Barry K.W."/>
            <person name="Bougher N.L."/>
            <person name="Buchanan P."/>
            <person name="Buyck B."/>
            <person name="Bense V."/>
            <person name="Catcheside P."/>
            <person name="Chovatia M."/>
            <person name="Cooper J."/>
            <person name="Damon W."/>
            <person name="Desjardin D."/>
            <person name="Finy P."/>
            <person name="Geml J."/>
            <person name="Haridas S."/>
            <person name="Hughes K."/>
            <person name="Justo A."/>
            <person name="Karasinski D."/>
            <person name="Kautmanova I."/>
            <person name="Kiss B."/>
            <person name="Kocsube S."/>
            <person name="Kotiranta H."/>
            <person name="LaButti K.M."/>
            <person name="Lechner B.E."/>
            <person name="Liimatainen K."/>
            <person name="Lipzen A."/>
            <person name="Lukacs Z."/>
            <person name="Mihaltcheva S."/>
            <person name="Morgado L.N."/>
            <person name="Niskanen T."/>
            <person name="Noordeloos M.E."/>
            <person name="Ohm R.A."/>
            <person name="Ortiz-Santana B."/>
            <person name="Ovrebo C."/>
            <person name="Racz N."/>
            <person name="Riley R."/>
            <person name="Savchenko A."/>
            <person name="Shiryaev A."/>
            <person name="Soop K."/>
            <person name="Spirin V."/>
            <person name="Szebenyi C."/>
            <person name="Tomsovsky M."/>
            <person name="Tulloss R.E."/>
            <person name="Uehling J."/>
            <person name="Grigoriev I.V."/>
            <person name="Vagvolgyi C."/>
            <person name="Papp T."/>
            <person name="Martin F.M."/>
            <person name="Miettinen O."/>
            <person name="Hibbett D.S."/>
            <person name="Nagy L.G."/>
        </authorList>
    </citation>
    <scope>NUCLEOTIDE SEQUENCE [LARGE SCALE GENOMIC DNA]</scope>
    <source>
        <strain evidence="1 2">CBS 166.37</strain>
    </source>
</reference>
<accession>A0A5C3M6U2</accession>
<gene>
    <name evidence="1" type="ORF">BDQ12DRAFT_734128</name>
</gene>
<evidence type="ECO:0000313" key="1">
    <source>
        <dbReference type="EMBL" id="TFK40106.1"/>
    </source>
</evidence>
<proteinExistence type="predicted"/>
<sequence>MPISTGVTCINLLPPETLSYIFTFCLPEDYLLPSVRDAPLLLGYVSRLWRAVSLTTPLLWSSIQIHISRPSAALRLFRGVDAWLKRACSEPLSIIFSCPSSSLWTCGMSKALSTMLNTLLLYAHQCRRLTLQIGSGGREAVDRYLFPLHLLQFPDSLPLLRELDISFHFANREAFLSSIVRAAPYLQKVTIGGFSVSIATLRMSGSSLISLVTNSKESVQSCQDVLSRFPDLKRCRFDLHPMDNDHHAGQEEDRIVLHHNLKQLYLGPTNHAQFFASVTLPSIEQLTIDGQRSYSIHLNGPYKIPISHSSTWGQRDFIGFIYRSACSLTKVSFFHLDMSTRDLMECLISMSPSLRELDIEGGREGTITPKIINALTCVPYVPKESMRGVVLCPLLESIGIRGYIFGNGGPGRQMVDMLSSRFRNAVSTARLSHAYIGGQYSPRQRQRLRELRRDGLDVVVDQVESCARRIFHDRSIYE</sequence>
<organism evidence="1 2">
    <name type="scientific">Crucibulum laeve</name>
    <dbReference type="NCBI Taxonomy" id="68775"/>
    <lineage>
        <taxon>Eukaryota</taxon>
        <taxon>Fungi</taxon>
        <taxon>Dikarya</taxon>
        <taxon>Basidiomycota</taxon>
        <taxon>Agaricomycotina</taxon>
        <taxon>Agaricomycetes</taxon>
        <taxon>Agaricomycetidae</taxon>
        <taxon>Agaricales</taxon>
        <taxon>Agaricineae</taxon>
        <taxon>Nidulariaceae</taxon>
        <taxon>Crucibulum</taxon>
    </lineage>
</organism>
<dbReference type="Proteomes" id="UP000308652">
    <property type="component" value="Unassembled WGS sequence"/>
</dbReference>
<evidence type="ECO:0000313" key="2">
    <source>
        <dbReference type="Proteomes" id="UP000308652"/>
    </source>
</evidence>
<dbReference type="AlphaFoldDB" id="A0A5C3M6U2"/>
<dbReference type="SUPFAM" id="SSF52047">
    <property type="entry name" value="RNI-like"/>
    <property type="match status" value="1"/>
</dbReference>
<keyword evidence="2" id="KW-1185">Reference proteome</keyword>
<dbReference type="Gene3D" id="3.80.10.10">
    <property type="entry name" value="Ribonuclease Inhibitor"/>
    <property type="match status" value="1"/>
</dbReference>
<dbReference type="InterPro" id="IPR032675">
    <property type="entry name" value="LRR_dom_sf"/>
</dbReference>
<dbReference type="EMBL" id="ML213597">
    <property type="protein sequence ID" value="TFK40106.1"/>
    <property type="molecule type" value="Genomic_DNA"/>
</dbReference>
<dbReference type="OrthoDB" id="2909371at2759"/>
<evidence type="ECO:0008006" key="3">
    <source>
        <dbReference type="Google" id="ProtNLM"/>
    </source>
</evidence>